<dbReference type="SUPFAM" id="SSF161098">
    <property type="entry name" value="MetI-like"/>
    <property type="match status" value="1"/>
</dbReference>
<evidence type="ECO:0000259" key="10">
    <source>
        <dbReference type="PROSITE" id="PS50928"/>
    </source>
</evidence>
<organism evidence="11 12">
    <name type="scientific">Vibrio ulleungensis</name>
    <dbReference type="NCBI Taxonomy" id="2807619"/>
    <lineage>
        <taxon>Bacteria</taxon>
        <taxon>Pseudomonadati</taxon>
        <taxon>Pseudomonadota</taxon>
        <taxon>Gammaproteobacteria</taxon>
        <taxon>Vibrionales</taxon>
        <taxon>Vibrionaceae</taxon>
        <taxon>Vibrio</taxon>
    </lineage>
</organism>
<comment type="similarity">
    <text evidence="8">Belongs to the binding-protein-dependent transport system permease family. OppBC subfamily.</text>
</comment>
<dbReference type="PANTHER" id="PTHR43163">
    <property type="entry name" value="DIPEPTIDE TRANSPORT SYSTEM PERMEASE PROTEIN DPPB-RELATED"/>
    <property type="match status" value="1"/>
</dbReference>
<keyword evidence="12" id="KW-1185">Reference proteome</keyword>
<evidence type="ECO:0000313" key="12">
    <source>
        <dbReference type="Proteomes" id="UP000809621"/>
    </source>
</evidence>
<feature type="transmembrane region" description="Helical" evidence="9">
    <location>
        <begin position="109"/>
        <end position="133"/>
    </location>
</feature>
<feature type="transmembrane region" description="Helical" evidence="9">
    <location>
        <begin position="240"/>
        <end position="262"/>
    </location>
</feature>
<feature type="transmembrane region" description="Helical" evidence="9">
    <location>
        <begin position="9"/>
        <end position="27"/>
    </location>
</feature>
<keyword evidence="5 9" id="KW-0812">Transmembrane</keyword>
<evidence type="ECO:0000256" key="9">
    <source>
        <dbReference type="RuleBase" id="RU363032"/>
    </source>
</evidence>
<keyword evidence="7 9" id="KW-0472">Membrane</keyword>
<sequence>MLIYTLRRINLFVITLLIISVVSYSILRLDPTSTWSILDFWEGWRTYLSEVTNLNFGLNASGRPISDEIFVVFAATLELCLLAFLLALIIGIPLGTLSGVRRGKPLDKFISFVATAAYAAPLYWIALLLMLLLSLQWELLPVSGRYNPLFDIETVTGFAIVDTLISPSPHKGDALQSVLLHLVLPCSVLAIPPATQLVRLMRSSVAQVMSENFIRVAKIRGLSSYQIIVKHVLRNAFPPIIPMLGVQLASMLTFAIITESIFSWPGIGRWLLDALAMRDYVSIQAGVLVVASFVLFTQILSDLIGTLINPLARKEWYVNR</sequence>
<comment type="subcellular location">
    <subcellularLocation>
        <location evidence="1">Cell inner membrane</location>
        <topology evidence="1">Multi-pass membrane protein</topology>
    </subcellularLocation>
    <subcellularLocation>
        <location evidence="9">Cell membrane</location>
        <topology evidence="9">Multi-pass membrane protein</topology>
    </subcellularLocation>
</comment>
<dbReference type="RefSeq" id="WP_205158433.1">
    <property type="nucleotide sequence ID" value="NZ_JAFEUM010000003.1"/>
</dbReference>
<keyword evidence="6 9" id="KW-1133">Transmembrane helix</keyword>
<feature type="transmembrane region" description="Helical" evidence="9">
    <location>
        <begin position="69"/>
        <end position="97"/>
    </location>
</feature>
<feature type="domain" description="ABC transmembrane type-1" evidence="10">
    <location>
        <begin position="73"/>
        <end position="301"/>
    </location>
</feature>
<dbReference type="Gene3D" id="1.10.3720.10">
    <property type="entry name" value="MetI-like"/>
    <property type="match status" value="1"/>
</dbReference>
<gene>
    <name evidence="11" type="ORF">JQC93_10790</name>
</gene>
<keyword evidence="4" id="KW-0997">Cell inner membrane</keyword>
<keyword evidence="3" id="KW-1003">Cell membrane</keyword>
<dbReference type="Proteomes" id="UP000809621">
    <property type="component" value="Unassembled WGS sequence"/>
</dbReference>
<evidence type="ECO:0000256" key="6">
    <source>
        <dbReference type="ARBA" id="ARBA00022989"/>
    </source>
</evidence>
<name>A0ABS2HH70_9VIBR</name>
<dbReference type="PANTHER" id="PTHR43163:SF4">
    <property type="entry name" value="PUTRESCINE EXPORT SYSTEM PERMEASE PROTEIN SAPB"/>
    <property type="match status" value="1"/>
</dbReference>
<evidence type="ECO:0000256" key="8">
    <source>
        <dbReference type="ARBA" id="ARBA00024202"/>
    </source>
</evidence>
<feature type="transmembrane region" description="Helical" evidence="9">
    <location>
        <begin position="282"/>
        <end position="304"/>
    </location>
</feature>
<evidence type="ECO:0000256" key="5">
    <source>
        <dbReference type="ARBA" id="ARBA00022692"/>
    </source>
</evidence>
<dbReference type="InterPro" id="IPR000515">
    <property type="entry name" value="MetI-like"/>
</dbReference>
<keyword evidence="2 9" id="KW-0813">Transport</keyword>
<evidence type="ECO:0000256" key="3">
    <source>
        <dbReference type="ARBA" id="ARBA00022475"/>
    </source>
</evidence>
<evidence type="ECO:0000256" key="2">
    <source>
        <dbReference type="ARBA" id="ARBA00022448"/>
    </source>
</evidence>
<dbReference type="InterPro" id="IPR035906">
    <property type="entry name" value="MetI-like_sf"/>
</dbReference>
<dbReference type="Pfam" id="PF00528">
    <property type="entry name" value="BPD_transp_1"/>
    <property type="match status" value="1"/>
</dbReference>
<evidence type="ECO:0000256" key="4">
    <source>
        <dbReference type="ARBA" id="ARBA00022519"/>
    </source>
</evidence>
<proteinExistence type="inferred from homology"/>
<dbReference type="EMBL" id="JAFEUM010000003">
    <property type="protein sequence ID" value="MBM7036888.1"/>
    <property type="molecule type" value="Genomic_DNA"/>
</dbReference>
<evidence type="ECO:0000256" key="1">
    <source>
        <dbReference type="ARBA" id="ARBA00004429"/>
    </source>
</evidence>
<evidence type="ECO:0000313" key="11">
    <source>
        <dbReference type="EMBL" id="MBM7036888.1"/>
    </source>
</evidence>
<reference evidence="11 12" key="1">
    <citation type="submission" date="2021-02" db="EMBL/GenBank/DDBJ databases">
        <authorList>
            <person name="Park J.-S."/>
        </authorList>
    </citation>
    <scope>NUCLEOTIDE SEQUENCE [LARGE SCALE GENOMIC DNA]</scope>
    <source>
        <strain evidence="11 12">188UL20-2</strain>
    </source>
</reference>
<comment type="caution">
    <text evidence="11">The sequence shown here is derived from an EMBL/GenBank/DDBJ whole genome shotgun (WGS) entry which is preliminary data.</text>
</comment>
<dbReference type="PROSITE" id="PS50928">
    <property type="entry name" value="ABC_TM1"/>
    <property type="match status" value="1"/>
</dbReference>
<accession>A0ABS2HH70</accession>
<feature type="transmembrane region" description="Helical" evidence="9">
    <location>
        <begin position="174"/>
        <end position="194"/>
    </location>
</feature>
<dbReference type="CDD" id="cd06261">
    <property type="entry name" value="TM_PBP2"/>
    <property type="match status" value="1"/>
</dbReference>
<evidence type="ECO:0000256" key="7">
    <source>
        <dbReference type="ARBA" id="ARBA00023136"/>
    </source>
</evidence>
<protein>
    <submittedName>
        <fullName evidence="11">ABC transporter permease subunit</fullName>
    </submittedName>
</protein>